<name>A0A9D7EBV4_9PROT</name>
<dbReference type="InterPro" id="IPR024983">
    <property type="entry name" value="CHAT_dom"/>
</dbReference>
<proteinExistence type="predicted"/>
<evidence type="ECO:0000313" key="2">
    <source>
        <dbReference type="EMBL" id="MBK6974732.1"/>
    </source>
</evidence>
<dbReference type="EMBL" id="JADJEV010000004">
    <property type="protein sequence ID" value="MBK6974732.1"/>
    <property type="molecule type" value="Genomic_DNA"/>
</dbReference>
<dbReference type="Pfam" id="PF12770">
    <property type="entry name" value="CHAT"/>
    <property type="match status" value="1"/>
</dbReference>
<dbReference type="Proteomes" id="UP000807785">
    <property type="component" value="Unassembled WGS sequence"/>
</dbReference>
<evidence type="ECO:0000259" key="1">
    <source>
        <dbReference type="Pfam" id="PF12770"/>
    </source>
</evidence>
<accession>A0A9D7EBV4</accession>
<feature type="domain" description="CHAT" evidence="1">
    <location>
        <begin position="402"/>
        <end position="550"/>
    </location>
</feature>
<evidence type="ECO:0000313" key="3">
    <source>
        <dbReference type="Proteomes" id="UP000807785"/>
    </source>
</evidence>
<dbReference type="AlphaFoldDB" id="A0A9D7EBV4"/>
<reference evidence="2" key="1">
    <citation type="submission" date="2020-10" db="EMBL/GenBank/DDBJ databases">
        <title>Connecting structure to function with the recovery of over 1000 high-quality activated sludge metagenome-assembled genomes encoding full-length rRNA genes using long-read sequencing.</title>
        <authorList>
            <person name="Singleton C.M."/>
            <person name="Petriglieri F."/>
            <person name="Kristensen J.M."/>
            <person name="Kirkegaard R.H."/>
            <person name="Michaelsen T.Y."/>
            <person name="Andersen M.H."/>
            <person name="Karst S.M."/>
            <person name="Dueholm M.S."/>
            <person name="Nielsen P.H."/>
            <person name="Albertsen M."/>
        </authorList>
    </citation>
    <scope>NUCLEOTIDE SEQUENCE</scope>
    <source>
        <strain evidence="2">Bjer_18-Q3-R1-45_BAT3C.347</strain>
    </source>
</reference>
<comment type="caution">
    <text evidence="2">The sequence shown here is derived from an EMBL/GenBank/DDBJ whole genome shotgun (WGS) entry which is preliminary data.</text>
</comment>
<sequence>MSDLVPADAVVVCRPEQMREAATVLSCFAQGVLPPLFVLEHAPCSETRYRTLHERYRAMRDRRDEDVGTLAARLALDGKRKAPGWRPKWSNEEIDRRVEALTPYRRWVKRHRLLAAVYHKLPLRRAIFLVAATADDMSVIEPQPKGVLGTAREPLLAEGLQWIVVASEGDEPFWHRAWRAVRPGEPLPAEAIDVGGDGVALIAGLHRARRKGLPLRVRDGATASGFAIEPASGDAASEAVVVEASDKADALAAVFYALRQDALLCVYPQPSTRSIERARQAIEVWQEGPHAAGDVAPIAELEAAVARAVPDAVAGAVGTLPLTAWTGGVPYHLLRRPGCDWSDKPIGLMTGDALLLAALALFDASDTSDASETRDPIGASGGRVEATPSPLARLHVVFDPGDFPTGETEGVLRALAADPGFALLLQGPAASNTALIAAGGAPLELVYFNTHGSDDSIALKDMPLPGYKLLQRVTMRSRPLVFNNSCLSWTGVGREFLVAGARGYVGTLWSVDARNAAAFAIAAMDQLVAGGRTIAASLRGSRVDPATEKAYVFVGAVSARLRAAGASALHERERMNANATLLVEMGLSLCHEGPSDSPLIAAEVQTLLAQAEAIAAAIDERWPEPDRATLPLLTRRLDLARQLDFGNEQNVRRCVDMGKRGLKLAGDPNDETTSDLEGKAAFWLACSRVSRKLERWADMVTLLSFSIQNQEKAGRTVSDEYLDRSDAYLKLGERDLATSDAEHAQSAFTAAADAGDADARRGAMLAAGRLAGLYRKTGRLDAALAAALDGHRAAVVAEDLLEQASFKMDESSIRRTTGDSAAAVAAADEALATVRRARNEDKEIEAFGTLTLALLAARESERALLVAQDGLAAARRRGQAAPAICFLCDLSAVAKAGNDVAGAYARLHEAAAIVARTGGAPMARRLLIESDALLTSARTWEAQRGALKVTATVTFALPREERSAECTQTMSRLLWRIASRGWAASRDPLWRARRELSQVREAQGEQFSEQGRFILDAVDACYARAKGLAEAAQAEAARLDALSQGGFQLASFVAAGDASEHPAWRKARADESPASSGSAG</sequence>
<gene>
    <name evidence="2" type="ORF">IPH26_17950</name>
</gene>
<organism evidence="2 3">
    <name type="scientific">Candidatus Methylophosphatis roskildensis</name>
    <dbReference type="NCBI Taxonomy" id="2899263"/>
    <lineage>
        <taxon>Bacteria</taxon>
        <taxon>Pseudomonadati</taxon>
        <taxon>Pseudomonadota</taxon>
        <taxon>Betaproteobacteria</taxon>
        <taxon>Nitrosomonadales</taxon>
        <taxon>Sterolibacteriaceae</taxon>
        <taxon>Candidatus Methylophosphatis</taxon>
    </lineage>
</organism>
<protein>
    <submittedName>
        <fullName evidence="2">CHAT domain-containing protein</fullName>
    </submittedName>
</protein>